<organism evidence="2 3">
    <name type="scientific">Enorma phocaeensis</name>
    <dbReference type="NCBI Taxonomy" id="1871019"/>
    <lineage>
        <taxon>Bacteria</taxon>
        <taxon>Bacillati</taxon>
        <taxon>Actinomycetota</taxon>
        <taxon>Coriobacteriia</taxon>
        <taxon>Coriobacteriales</taxon>
        <taxon>Coriobacteriaceae</taxon>
        <taxon>Enorma</taxon>
    </lineage>
</organism>
<protein>
    <submittedName>
        <fullName evidence="2">DUF4097 family beta strand repeat-containing protein</fullName>
    </submittedName>
</protein>
<keyword evidence="3" id="KW-1185">Reference proteome</keyword>
<evidence type="ECO:0000313" key="3">
    <source>
        <dbReference type="Proteomes" id="UP001529421"/>
    </source>
</evidence>
<sequence>MVRLSKSEKIKVAVAAVLIALIVGAPVVFAATGGWLGAVSSWVPPLDDWATSIVGDVDGDGSAARRTKIDDPIDMNETFSASSVKKLDVTWNGGELRIKQGTGDEVVVRARIGAGVYDMDPSQASIRLDDATGALIVDDGLPKSDNGRTYPPFELTIELPSGLALDAVDVSGTAASMAFDRVACDELDVSTVSGDVSAREVDTGHADIVTVSGAAAYSGASSSRLSIKSVSGALNAALSGSLPPNIELNSTSGEISLDVPDDADFTLTSDRVSGGFSSELGEVTEDGTSARVVSGSGTCQIVADSVSGAVRVH</sequence>
<reference evidence="3" key="1">
    <citation type="submission" date="2023-06" db="EMBL/GenBank/DDBJ databases">
        <title>Identification and characterization of horizontal gene transfer across gut microbiota members of farm animals based on homology search.</title>
        <authorList>
            <person name="Zeman M."/>
            <person name="Kubasova T."/>
            <person name="Jahodarova E."/>
            <person name="Nykrynova M."/>
            <person name="Rychlik I."/>
        </authorList>
    </citation>
    <scope>NUCLEOTIDE SEQUENCE [LARGE SCALE GENOMIC DNA]</scope>
    <source>
        <strain evidence="3">154_Feed</strain>
    </source>
</reference>
<evidence type="ECO:0000313" key="2">
    <source>
        <dbReference type="EMBL" id="MDM8275121.1"/>
    </source>
</evidence>
<dbReference type="InterPro" id="IPR025164">
    <property type="entry name" value="Toastrack_DUF4097"/>
</dbReference>
<name>A0ABT7V9E5_9ACTN</name>
<dbReference type="EMBL" id="JAUDDZ010000007">
    <property type="protein sequence ID" value="MDM8275121.1"/>
    <property type="molecule type" value="Genomic_DNA"/>
</dbReference>
<feature type="domain" description="DUF4097" evidence="1">
    <location>
        <begin position="156"/>
        <end position="312"/>
    </location>
</feature>
<dbReference type="RefSeq" id="WP_289545177.1">
    <property type="nucleotide sequence ID" value="NZ_JAUDDZ010000007.1"/>
</dbReference>
<gene>
    <name evidence="2" type="ORF">QUW28_06365</name>
</gene>
<dbReference type="Pfam" id="PF13349">
    <property type="entry name" value="DUF4097"/>
    <property type="match status" value="1"/>
</dbReference>
<evidence type="ECO:0000259" key="1">
    <source>
        <dbReference type="Pfam" id="PF13349"/>
    </source>
</evidence>
<accession>A0ABT7V9E5</accession>
<proteinExistence type="predicted"/>
<dbReference type="Proteomes" id="UP001529421">
    <property type="component" value="Unassembled WGS sequence"/>
</dbReference>
<comment type="caution">
    <text evidence="2">The sequence shown here is derived from an EMBL/GenBank/DDBJ whole genome shotgun (WGS) entry which is preliminary data.</text>
</comment>